<name>A0A8S3ARX7_9BILA</name>
<dbReference type="Proteomes" id="UP000681967">
    <property type="component" value="Unassembled WGS sequence"/>
</dbReference>
<reference evidence="1" key="1">
    <citation type="submission" date="2021-02" db="EMBL/GenBank/DDBJ databases">
        <authorList>
            <person name="Nowell W R."/>
        </authorList>
    </citation>
    <scope>NUCLEOTIDE SEQUENCE</scope>
</reference>
<dbReference type="EMBL" id="CAJOBH010131439">
    <property type="protein sequence ID" value="CAF4759304.1"/>
    <property type="molecule type" value="Genomic_DNA"/>
</dbReference>
<dbReference type="AlphaFoldDB" id="A0A8S3ARX7"/>
<comment type="caution">
    <text evidence="1">The sequence shown here is derived from an EMBL/GenBank/DDBJ whole genome shotgun (WGS) entry which is preliminary data.</text>
</comment>
<dbReference type="Proteomes" id="UP000681720">
    <property type="component" value="Unassembled WGS sequence"/>
</dbReference>
<feature type="non-terminal residue" evidence="1">
    <location>
        <position position="1"/>
    </location>
</feature>
<evidence type="ECO:0000313" key="1">
    <source>
        <dbReference type="EMBL" id="CAF4759304.1"/>
    </source>
</evidence>
<evidence type="ECO:0000313" key="2">
    <source>
        <dbReference type="EMBL" id="CAF4957124.1"/>
    </source>
</evidence>
<accession>A0A8S3ARX7</accession>
<sequence length="44" mass="4748">MHLDYSISSTDQQSNSTVTHHQLTPCVYAASIIDETGLITNTGP</sequence>
<evidence type="ECO:0000313" key="3">
    <source>
        <dbReference type="Proteomes" id="UP000681967"/>
    </source>
</evidence>
<protein>
    <submittedName>
        <fullName evidence="1">Uncharacterized protein</fullName>
    </submittedName>
</protein>
<gene>
    <name evidence="1" type="ORF">BYL167_LOCUS46438</name>
    <name evidence="2" type="ORF">GIL414_LOCUS54638</name>
</gene>
<proteinExistence type="predicted"/>
<organism evidence="1 3">
    <name type="scientific">Rotaria magnacalcarata</name>
    <dbReference type="NCBI Taxonomy" id="392030"/>
    <lineage>
        <taxon>Eukaryota</taxon>
        <taxon>Metazoa</taxon>
        <taxon>Spiralia</taxon>
        <taxon>Gnathifera</taxon>
        <taxon>Rotifera</taxon>
        <taxon>Eurotatoria</taxon>
        <taxon>Bdelloidea</taxon>
        <taxon>Philodinida</taxon>
        <taxon>Philodinidae</taxon>
        <taxon>Rotaria</taxon>
    </lineage>
</organism>
<dbReference type="EMBL" id="CAJOBJ010192011">
    <property type="protein sequence ID" value="CAF4957124.1"/>
    <property type="molecule type" value="Genomic_DNA"/>
</dbReference>